<keyword evidence="2" id="KW-1185">Reference proteome</keyword>
<gene>
    <name evidence="1" type="ORF">CETAM_09105</name>
</gene>
<reference evidence="1 2" key="1">
    <citation type="journal article" date="2021" name="Int. J. Syst. Evol. Microbiol.">
        <title>Classification of three corynebacterial strains isolated from a small paddock in North Rhine-Westphalia: proposal of &lt;i&gt;Corynebacterium kalinowskii&lt;/i&gt; sp. nov., &lt;i&gt;Corynebacterium comes&lt;/i&gt; sp. nov. and &lt;i&gt;Corynebacterium occultum&lt;/i&gt; sp. nov.</title>
        <authorList>
            <person name="Schaffert L."/>
            <person name="Ruwe M."/>
            <person name="Milse J."/>
            <person name="Hanuschka K."/>
            <person name="Ortseifen V."/>
            <person name="Droste J."/>
            <person name="Brandt D."/>
            <person name="Schl L."/>
            <person name="Kutter Y."/>
            <person name="Vinke S."/>
            <person name="Vieh P."/>
            <person name="Jacob L."/>
            <person name="L N.C."/>
            <person name="Schulte-Berndt E."/>
            <person name="Hain C."/>
            <person name="Linder M."/>
            <person name="Schmidt P."/>
            <person name="Wollenschl L."/>
            <person name="Luttermann T."/>
            <person name="Thieme E."/>
            <person name="Hassa J."/>
            <person name="Haak M."/>
            <person name="Wittchen M."/>
            <person name="Mentz A."/>
            <person name="Persicke M."/>
            <person name="Busche T."/>
            <person name="R C."/>
        </authorList>
    </citation>
    <scope>NUCLEOTIDE SEQUENCE [LARGE SCALE GENOMIC DNA]</scope>
    <source>
        <strain evidence="1 2">2019</strain>
    </source>
</reference>
<sequence>MDTTKIRQTIAATMLATLPLFSGVAVTHSLDQSIDEVRGLAPAEVEPPGMALGAQLAEDEEH</sequence>
<dbReference type="AlphaFoldDB" id="A0A6B8W134"/>
<organism evidence="1 2">
    <name type="scientific">Corynebacterium comes</name>
    <dbReference type="NCBI Taxonomy" id="2675218"/>
    <lineage>
        <taxon>Bacteria</taxon>
        <taxon>Bacillati</taxon>
        <taxon>Actinomycetota</taxon>
        <taxon>Actinomycetes</taxon>
        <taxon>Mycobacteriales</taxon>
        <taxon>Corynebacteriaceae</taxon>
        <taxon>Corynebacterium</taxon>
    </lineage>
</organism>
<evidence type="ECO:0000313" key="1">
    <source>
        <dbReference type="EMBL" id="QGU05075.1"/>
    </source>
</evidence>
<dbReference type="RefSeq" id="WP_156228561.1">
    <property type="nucleotide sequence ID" value="NZ_CP046453.1"/>
</dbReference>
<dbReference type="KEGG" id="ccoe:CETAM_09105"/>
<evidence type="ECO:0000313" key="2">
    <source>
        <dbReference type="Proteomes" id="UP000425178"/>
    </source>
</evidence>
<protein>
    <submittedName>
        <fullName evidence="1">Uncharacterized protein</fullName>
    </submittedName>
</protein>
<dbReference type="Proteomes" id="UP000425178">
    <property type="component" value="Chromosome"/>
</dbReference>
<accession>A0A6B8W134</accession>
<proteinExistence type="predicted"/>
<dbReference type="EMBL" id="CP046453">
    <property type="protein sequence ID" value="QGU05075.1"/>
    <property type="molecule type" value="Genomic_DNA"/>
</dbReference>
<name>A0A6B8W134_9CORY</name>